<dbReference type="AlphaFoldDB" id="K2IRA6"/>
<comment type="caution">
    <text evidence="1">The sequence shown here is derived from an EMBL/GenBank/DDBJ whole genome shotgun (WGS) entry which is preliminary data.</text>
</comment>
<keyword evidence="2" id="KW-1185">Reference proteome</keyword>
<proteinExistence type="predicted"/>
<protein>
    <submittedName>
        <fullName evidence="1">Uncharacterized protein</fullName>
    </submittedName>
</protein>
<name>K2IRA6_9RHOB</name>
<reference evidence="1 2" key="1">
    <citation type="submission" date="2012-09" db="EMBL/GenBank/DDBJ databases">
        <title>Celeribacter baekdonensis B30 Genome Sequencing.</title>
        <authorList>
            <person name="Wang W."/>
        </authorList>
    </citation>
    <scope>NUCLEOTIDE SEQUENCE [LARGE SCALE GENOMIC DNA]</scope>
    <source>
        <strain evidence="1 2">B30</strain>
    </source>
</reference>
<dbReference type="EMBL" id="AMRK01000003">
    <property type="protein sequence ID" value="EKE72751.1"/>
    <property type="molecule type" value="Genomic_DNA"/>
</dbReference>
<evidence type="ECO:0000313" key="1">
    <source>
        <dbReference type="EMBL" id="EKE72751.1"/>
    </source>
</evidence>
<evidence type="ECO:0000313" key="2">
    <source>
        <dbReference type="Proteomes" id="UP000006762"/>
    </source>
</evidence>
<dbReference type="Proteomes" id="UP000006762">
    <property type="component" value="Unassembled WGS sequence"/>
</dbReference>
<gene>
    <name evidence="1" type="ORF">B30_07206</name>
</gene>
<accession>K2IRA6</accession>
<organism evidence="1 2">
    <name type="scientific">Celeribacter baekdonensis B30</name>
    <dbReference type="NCBI Taxonomy" id="1208323"/>
    <lineage>
        <taxon>Bacteria</taxon>
        <taxon>Pseudomonadati</taxon>
        <taxon>Pseudomonadota</taxon>
        <taxon>Alphaproteobacteria</taxon>
        <taxon>Rhodobacterales</taxon>
        <taxon>Roseobacteraceae</taxon>
        <taxon>Celeribacter</taxon>
    </lineage>
</organism>
<sequence>MVIETLPFLKRNIQRFVQIRHMFGDLARRFRISGTHAVNGIVNGPDRPDHALICNLDQTVAIAVIPHR</sequence>